<dbReference type="Proteomes" id="UP000218231">
    <property type="component" value="Unassembled WGS sequence"/>
</dbReference>
<keyword evidence="6" id="KW-1185">Reference proteome</keyword>
<feature type="region of interest" description="Disordered" evidence="4">
    <location>
        <begin position="332"/>
        <end position="362"/>
    </location>
</feature>
<evidence type="ECO:0000313" key="6">
    <source>
        <dbReference type="Proteomes" id="UP000218231"/>
    </source>
</evidence>
<reference evidence="5 6" key="1">
    <citation type="journal article" date="2017" name="Curr. Biol.">
        <title>Genome architecture and evolution of a unichromosomal asexual nematode.</title>
        <authorList>
            <person name="Fradin H."/>
            <person name="Zegar C."/>
            <person name="Gutwein M."/>
            <person name="Lucas J."/>
            <person name="Kovtun M."/>
            <person name="Corcoran D."/>
            <person name="Baugh L.R."/>
            <person name="Kiontke K."/>
            <person name="Gunsalus K."/>
            <person name="Fitch D.H."/>
            <person name="Piano F."/>
        </authorList>
    </citation>
    <scope>NUCLEOTIDE SEQUENCE [LARGE SCALE GENOMIC DNA]</scope>
    <source>
        <strain evidence="5">PF1309</strain>
    </source>
</reference>
<dbReference type="SMART" id="SM00365">
    <property type="entry name" value="LRR_SD22"/>
    <property type="match status" value="3"/>
</dbReference>
<dbReference type="EMBL" id="LIAE01006252">
    <property type="protein sequence ID" value="PAV92225.1"/>
    <property type="molecule type" value="Genomic_DNA"/>
</dbReference>
<feature type="coiled-coil region" evidence="3">
    <location>
        <begin position="304"/>
        <end position="331"/>
    </location>
</feature>
<dbReference type="GO" id="GO:0005737">
    <property type="term" value="C:cytoplasm"/>
    <property type="evidence" value="ECO:0007669"/>
    <property type="project" value="TreeGrafter"/>
</dbReference>
<dbReference type="Pfam" id="PF13855">
    <property type="entry name" value="LRR_8"/>
    <property type="match status" value="1"/>
</dbReference>
<dbReference type="InterPro" id="IPR001611">
    <property type="entry name" value="Leu-rich_rpt"/>
</dbReference>
<dbReference type="AlphaFoldDB" id="A0A2A2M1R0"/>
<dbReference type="InterPro" id="IPR032675">
    <property type="entry name" value="LRR_dom_sf"/>
</dbReference>
<evidence type="ECO:0000256" key="3">
    <source>
        <dbReference type="SAM" id="Coils"/>
    </source>
</evidence>
<evidence type="ECO:0000256" key="2">
    <source>
        <dbReference type="ARBA" id="ARBA00022737"/>
    </source>
</evidence>
<name>A0A2A2M1R0_9BILA</name>
<organism evidence="5 6">
    <name type="scientific">Diploscapter pachys</name>
    <dbReference type="NCBI Taxonomy" id="2018661"/>
    <lineage>
        <taxon>Eukaryota</taxon>
        <taxon>Metazoa</taxon>
        <taxon>Ecdysozoa</taxon>
        <taxon>Nematoda</taxon>
        <taxon>Chromadorea</taxon>
        <taxon>Rhabditida</taxon>
        <taxon>Rhabditina</taxon>
        <taxon>Rhabditomorpha</taxon>
        <taxon>Rhabditoidea</taxon>
        <taxon>Rhabditidae</taxon>
        <taxon>Diploscapter</taxon>
    </lineage>
</organism>
<evidence type="ECO:0000313" key="5">
    <source>
        <dbReference type="EMBL" id="PAV92225.1"/>
    </source>
</evidence>
<dbReference type="STRING" id="2018661.A0A2A2M1R0"/>
<dbReference type="SUPFAM" id="SSF52075">
    <property type="entry name" value="Outer arm dynein light chain 1"/>
    <property type="match status" value="1"/>
</dbReference>
<evidence type="ECO:0000256" key="4">
    <source>
        <dbReference type="SAM" id="MobiDB-lite"/>
    </source>
</evidence>
<evidence type="ECO:0000256" key="1">
    <source>
        <dbReference type="ARBA" id="ARBA00022614"/>
    </source>
</evidence>
<dbReference type="PROSITE" id="PS51450">
    <property type="entry name" value="LRR"/>
    <property type="match status" value="3"/>
</dbReference>
<protein>
    <recommendedName>
        <fullName evidence="7">Dynein assembly factor 1, axonemal homolog</fullName>
    </recommendedName>
</protein>
<dbReference type="InterPro" id="IPR003591">
    <property type="entry name" value="Leu-rich_rpt_typical-subtyp"/>
</dbReference>
<evidence type="ECO:0008006" key="7">
    <source>
        <dbReference type="Google" id="ProtNLM"/>
    </source>
</evidence>
<dbReference type="OrthoDB" id="430293at2759"/>
<proteinExistence type="predicted"/>
<gene>
    <name evidence="5" type="ORF">WR25_08996</name>
</gene>
<keyword evidence="3" id="KW-0175">Coiled coil</keyword>
<dbReference type="PANTHER" id="PTHR15454:SF35">
    <property type="entry name" value="NISCHARIN"/>
    <property type="match status" value="1"/>
</dbReference>
<sequence length="362" mass="40924">MVDFRYWVTGQGREIHSIADDLAVRLGQLGDGWLESSDVSPKYFEFTPIEMHALTQRLKLPGPTCPDQKMIADIGNAVSFLNRVKALKVRGQKGYVGTSNIVWNSAEYSIAFCKNLMALWDLLVPEDNCIPITQMEKWPLIEKIDCSFNRIEEIDDSVHVLAKAQYLNLSHNSITEIGPNLQHLSGLVELDLSANCITELKSWNEKLGNLKKLTLAENSIRDLSGLSKLYSLEYLDVRGNDIEEIESIASIGRLPCLETLLLRDNPVRKVLDYRIRVLESFRERSGEVKLDNKKADGKELDTINVRLALRRAKEEKEARELRKKQKIQEKINYLSGDDNLGSGKSRSNSNSTTSEPTTTQSN</sequence>
<dbReference type="SMART" id="SM00369">
    <property type="entry name" value="LRR_TYP"/>
    <property type="match status" value="4"/>
</dbReference>
<dbReference type="Pfam" id="PF00560">
    <property type="entry name" value="LRR_1"/>
    <property type="match status" value="1"/>
</dbReference>
<dbReference type="Gene3D" id="3.80.10.10">
    <property type="entry name" value="Ribonuclease Inhibitor"/>
    <property type="match status" value="2"/>
</dbReference>
<keyword evidence="2" id="KW-0677">Repeat</keyword>
<accession>A0A2A2M1R0</accession>
<keyword evidence="1" id="KW-0433">Leucine-rich repeat</keyword>
<dbReference type="PANTHER" id="PTHR15454">
    <property type="entry name" value="NISCHARIN RELATED"/>
    <property type="match status" value="1"/>
</dbReference>
<feature type="compositionally biased region" description="Low complexity" evidence="4">
    <location>
        <begin position="342"/>
        <end position="362"/>
    </location>
</feature>
<comment type="caution">
    <text evidence="5">The sequence shown here is derived from an EMBL/GenBank/DDBJ whole genome shotgun (WGS) entry which is preliminary data.</text>
</comment>